<dbReference type="InterPro" id="IPR050515">
    <property type="entry name" value="Beta-lactam/transpept"/>
</dbReference>
<dbReference type="Proteomes" id="UP001154420">
    <property type="component" value="Unassembled WGS sequence"/>
</dbReference>
<dbReference type="SUPFAM" id="SSF56601">
    <property type="entry name" value="beta-lactamase/transpeptidase-like"/>
    <property type="match status" value="1"/>
</dbReference>
<evidence type="ECO:0000259" key="7">
    <source>
        <dbReference type="Pfam" id="PF00905"/>
    </source>
</evidence>
<dbReference type="InterPro" id="IPR001460">
    <property type="entry name" value="PCN-bd_Tpept"/>
</dbReference>
<dbReference type="InterPro" id="IPR054120">
    <property type="entry name" value="PBPA_dimer"/>
</dbReference>
<keyword evidence="10" id="KW-1185">Reference proteome</keyword>
<dbReference type="SUPFAM" id="SSF56519">
    <property type="entry name" value="Penicillin binding protein dimerisation domain"/>
    <property type="match status" value="1"/>
</dbReference>
<dbReference type="Gene3D" id="3.40.710.10">
    <property type="entry name" value="DD-peptidase/beta-lactamase superfamily"/>
    <property type="match status" value="1"/>
</dbReference>
<dbReference type="GO" id="GO:0008658">
    <property type="term" value="F:penicillin binding"/>
    <property type="evidence" value="ECO:0007669"/>
    <property type="project" value="InterPro"/>
</dbReference>
<name>A0A9X5GRW8_9FIRM</name>
<comment type="catalytic activity">
    <reaction evidence="6">
        <text>a beta-lactam + H2O = a substituted beta-amino acid</text>
        <dbReference type="Rhea" id="RHEA:20401"/>
        <dbReference type="ChEBI" id="CHEBI:15377"/>
        <dbReference type="ChEBI" id="CHEBI:35627"/>
        <dbReference type="ChEBI" id="CHEBI:140347"/>
        <dbReference type="EC" id="3.5.2.6"/>
    </reaction>
</comment>
<gene>
    <name evidence="9" type="ORF">D5281_02565</name>
</gene>
<comment type="caution">
    <text evidence="9">The sequence shown here is derived from an EMBL/GenBank/DDBJ whole genome shotgun (WGS) entry which is preliminary data.</text>
</comment>
<dbReference type="InterPro" id="IPR002137">
    <property type="entry name" value="Beta-lactam_class-D_AS"/>
</dbReference>
<comment type="similarity">
    <text evidence="1 6">Belongs to the class-D beta-lactamase family.</text>
</comment>
<dbReference type="GO" id="GO:0046677">
    <property type="term" value="P:response to antibiotic"/>
    <property type="evidence" value="ECO:0007669"/>
    <property type="project" value="UniProtKB-UniRule"/>
</dbReference>
<dbReference type="PANTHER" id="PTHR30627:SF24">
    <property type="entry name" value="PENICILLIN-BINDING PROTEIN 4B"/>
    <property type="match status" value="1"/>
</dbReference>
<reference evidence="9" key="1">
    <citation type="submission" date="2018-09" db="EMBL/GenBank/DDBJ databases">
        <title>Murine metabolic-syndrome-specific gut microbial biobank.</title>
        <authorList>
            <person name="Liu C."/>
        </authorList>
    </citation>
    <scope>NUCLEOTIDE SEQUENCE</scope>
    <source>
        <strain evidence="9">D42-62</strain>
    </source>
</reference>
<evidence type="ECO:0000313" key="10">
    <source>
        <dbReference type="Proteomes" id="UP001154420"/>
    </source>
</evidence>
<dbReference type="GO" id="GO:0017001">
    <property type="term" value="P:antibiotic catabolic process"/>
    <property type="evidence" value="ECO:0007669"/>
    <property type="project" value="InterPro"/>
</dbReference>
<keyword evidence="4 6" id="KW-0378">Hydrolase</keyword>
<keyword evidence="5 6" id="KW-0046">Antibiotic resistance</keyword>
<evidence type="ECO:0000256" key="2">
    <source>
        <dbReference type="ARBA" id="ARBA00012865"/>
    </source>
</evidence>
<dbReference type="Pfam" id="PF21922">
    <property type="entry name" value="PBP_dimer_2"/>
    <property type="match status" value="1"/>
</dbReference>
<dbReference type="OrthoDB" id="9804124at2"/>
<dbReference type="PANTHER" id="PTHR30627">
    <property type="entry name" value="PEPTIDOGLYCAN D,D-TRANSPEPTIDASE"/>
    <property type="match status" value="1"/>
</dbReference>
<dbReference type="AlphaFoldDB" id="A0A9X5GRW8"/>
<dbReference type="GO" id="GO:0008800">
    <property type="term" value="F:beta-lactamase activity"/>
    <property type="evidence" value="ECO:0007669"/>
    <property type="project" value="UniProtKB-UniRule"/>
</dbReference>
<feature type="domain" description="Penicillin binding protein A dimerisation" evidence="8">
    <location>
        <begin position="47"/>
        <end position="125"/>
    </location>
</feature>
<evidence type="ECO:0000313" key="9">
    <source>
        <dbReference type="EMBL" id="NBJ91497.1"/>
    </source>
</evidence>
<dbReference type="InterPro" id="IPR036138">
    <property type="entry name" value="PBP_dimer_sf"/>
</dbReference>
<dbReference type="GO" id="GO:0071555">
    <property type="term" value="P:cell wall organization"/>
    <property type="evidence" value="ECO:0007669"/>
    <property type="project" value="TreeGrafter"/>
</dbReference>
<organism evidence="9 10">
    <name type="scientific">Parablautia muri</name>
    <dbReference type="NCBI Taxonomy" id="2320879"/>
    <lineage>
        <taxon>Bacteria</taxon>
        <taxon>Bacillati</taxon>
        <taxon>Bacillota</taxon>
        <taxon>Clostridia</taxon>
        <taxon>Lachnospirales</taxon>
        <taxon>Lachnospiraceae</taxon>
        <taxon>Parablautia</taxon>
    </lineage>
</organism>
<dbReference type="PROSITE" id="PS00337">
    <property type="entry name" value="BETA_LACTAMASE_D"/>
    <property type="match status" value="1"/>
</dbReference>
<feature type="domain" description="Penicillin-binding protein transpeptidase" evidence="7">
    <location>
        <begin position="147"/>
        <end position="455"/>
    </location>
</feature>
<dbReference type="GO" id="GO:0071972">
    <property type="term" value="F:peptidoglycan L,D-transpeptidase activity"/>
    <property type="evidence" value="ECO:0007669"/>
    <property type="project" value="TreeGrafter"/>
</dbReference>
<dbReference type="Pfam" id="PF00905">
    <property type="entry name" value="Transpeptidase"/>
    <property type="match status" value="1"/>
</dbReference>
<protein>
    <recommendedName>
        <fullName evidence="2 6">Beta-lactamase</fullName>
        <ecNumber evidence="2 6">3.5.2.6</ecNumber>
    </recommendedName>
</protein>
<keyword evidence="3" id="KW-0732">Signal</keyword>
<dbReference type="EMBL" id="QZDT01000002">
    <property type="protein sequence ID" value="NBJ91497.1"/>
    <property type="molecule type" value="Genomic_DNA"/>
</dbReference>
<dbReference type="EC" id="3.5.2.6" evidence="2 6"/>
<evidence type="ECO:0000256" key="6">
    <source>
        <dbReference type="RuleBase" id="RU361140"/>
    </source>
</evidence>
<sequence length="461" mass="50602">MLITWMFTLLFLGLAGYITYYSVTHQQELMSNSYNGRQQILIAKNTRGRILAADGSVLAQTILDSEGNEKREYPYQNLFSHVVGYATNGRMGVEAQANYYLIHSNAPLSQKAALDVSGEKYPGDDVYTTLDVNLQEVASKALGVYQGAVVVTEPDTGKVLAMVSKPDFNPEQIADIWDDLIQDDESSILLNRASQGLYPPGSTFKIVMALEYIRENPDTYQNYHYTCNGSITREESRIQCYHGSVHGAVDFQRSFAKSCNTSFANIGLSLNRDEFGKTLNALLFNEKLPVAFQSNISRVEVSDETIDSDMMQVSIGQGTTSITPLLLNMITCAIANQGILMKPYLIDYVQNSAENKVKTFEPDRYGKLMEENEAEALKGLMIDVVEEGTASKLKGLSYTAAGKTGSAEYGTVKGESHAWFTGFAPAEDPEVCVTVIIEGAGAGGDYAVPIAKRIFDAYFGT</sequence>
<proteinExistence type="inferred from homology"/>
<accession>A0A9X5GRW8</accession>
<evidence type="ECO:0000256" key="1">
    <source>
        <dbReference type="ARBA" id="ARBA00007898"/>
    </source>
</evidence>
<dbReference type="InterPro" id="IPR012338">
    <property type="entry name" value="Beta-lactam/transpept-like"/>
</dbReference>
<dbReference type="GO" id="GO:0005886">
    <property type="term" value="C:plasma membrane"/>
    <property type="evidence" value="ECO:0007669"/>
    <property type="project" value="TreeGrafter"/>
</dbReference>
<evidence type="ECO:0000256" key="3">
    <source>
        <dbReference type="ARBA" id="ARBA00022729"/>
    </source>
</evidence>
<evidence type="ECO:0000256" key="5">
    <source>
        <dbReference type="ARBA" id="ARBA00023251"/>
    </source>
</evidence>
<evidence type="ECO:0000256" key="4">
    <source>
        <dbReference type="ARBA" id="ARBA00022801"/>
    </source>
</evidence>
<evidence type="ECO:0000259" key="8">
    <source>
        <dbReference type="Pfam" id="PF21922"/>
    </source>
</evidence>
<dbReference type="Gene3D" id="3.90.1310.10">
    <property type="entry name" value="Penicillin-binding protein 2a (Domain 2)"/>
    <property type="match status" value="1"/>
</dbReference>